<dbReference type="Proteomes" id="UP001374579">
    <property type="component" value="Unassembled WGS sequence"/>
</dbReference>
<evidence type="ECO:0000313" key="3">
    <source>
        <dbReference type="Proteomes" id="UP001374579"/>
    </source>
</evidence>
<gene>
    <name evidence="2" type="ORF">V1264_015216</name>
</gene>
<sequence>MKTVALVVLLVAGVSAQYFCPATEAELQCIETMADVAFCMDDGTWNCGKCDTKRDVCFNKLKIARFESTCTRAGNAKPDCLSAA</sequence>
<keyword evidence="1" id="KW-0732">Signal</keyword>
<keyword evidence="3" id="KW-1185">Reference proteome</keyword>
<dbReference type="EMBL" id="JBAMIC010000004">
    <property type="protein sequence ID" value="KAK7107266.1"/>
    <property type="molecule type" value="Genomic_DNA"/>
</dbReference>
<evidence type="ECO:0000256" key="1">
    <source>
        <dbReference type="SAM" id="SignalP"/>
    </source>
</evidence>
<comment type="caution">
    <text evidence="2">The sequence shown here is derived from an EMBL/GenBank/DDBJ whole genome shotgun (WGS) entry which is preliminary data.</text>
</comment>
<name>A0AAN9GGI6_9CAEN</name>
<feature type="signal peptide" evidence="1">
    <location>
        <begin position="1"/>
        <end position="16"/>
    </location>
</feature>
<accession>A0AAN9GGI6</accession>
<protein>
    <submittedName>
        <fullName evidence="2">Uncharacterized protein</fullName>
    </submittedName>
</protein>
<evidence type="ECO:0000313" key="2">
    <source>
        <dbReference type="EMBL" id="KAK7107266.1"/>
    </source>
</evidence>
<proteinExistence type="predicted"/>
<organism evidence="2 3">
    <name type="scientific">Littorina saxatilis</name>
    <dbReference type="NCBI Taxonomy" id="31220"/>
    <lineage>
        <taxon>Eukaryota</taxon>
        <taxon>Metazoa</taxon>
        <taxon>Spiralia</taxon>
        <taxon>Lophotrochozoa</taxon>
        <taxon>Mollusca</taxon>
        <taxon>Gastropoda</taxon>
        <taxon>Caenogastropoda</taxon>
        <taxon>Littorinimorpha</taxon>
        <taxon>Littorinoidea</taxon>
        <taxon>Littorinidae</taxon>
        <taxon>Littorina</taxon>
    </lineage>
</organism>
<dbReference type="AlphaFoldDB" id="A0AAN9GGI6"/>
<feature type="chain" id="PRO_5042941035" evidence="1">
    <location>
        <begin position="17"/>
        <end position="84"/>
    </location>
</feature>
<reference evidence="2 3" key="1">
    <citation type="submission" date="2024-02" db="EMBL/GenBank/DDBJ databases">
        <title>Chromosome-scale genome assembly of the rough periwinkle Littorina saxatilis.</title>
        <authorList>
            <person name="De Jode A."/>
            <person name="Faria R."/>
            <person name="Formenti G."/>
            <person name="Sims Y."/>
            <person name="Smith T.P."/>
            <person name="Tracey A."/>
            <person name="Wood J.M.D."/>
            <person name="Zagrodzka Z.B."/>
            <person name="Johannesson K."/>
            <person name="Butlin R.K."/>
            <person name="Leder E.H."/>
        </authorList>
    </citation>
    <scope>NUCLEOTIDE SEQUENCE [LARGE SCALE GENOMIC DNA]</scope>
    <source>
        <strain evidence="2">Snail1</strain>
        <tissue evidence="2">Muscle</tissue>
    </source>
</reference>